<dbReference type="RefSeq" id="WP_277277789.1">
    <property type="nucleotide sequence ID" value="NZ_JAROCY010000009.1"/>
</dbReference>
<dbReference type="Gene3D" id="3.40.50.880">
    <property type="match status" value="1"/>
</dbReference>
<dbReference type="CDD" id="cd01741">
    <property type="entry name" value="GATase1_1"/>
    <property type="match status" value="1"/>
</dbReference>
<dbReference type="InterPro" id="IPR017926">
    <property type="entry name" value="GATASE"/>
</dbReference>
<gene>
    <name evidence="2" type="ORF">POM99_11205</name>
</gene>
<comment type="caution">
    <text evidence="2">The sequence shown here is derived from an EMBL/GenBank/DDBJ whole genome shotgun (WGS) entry which is preliminary data.</text>
</comment>
<proteinExistence type="predicted"/>
<evidence type="ECO:0000313" key="3">
    <source>
        <dbReference type="Proteomes" id="UP001222770"/>
    </source>
</evidence>
<dbReference type="InterPro" id="IPR044992">
    <property type="entry name" value="ChyE-like"/>
</dbReference>
<dbReference type="EMBL" id="JAROCY010000009">
    <property type="protein sequence ID" value="MDF8333770.1"/>
    <property type="molecule type" value="Genomic_DNA"/>
</dbReference>
<protein>
    <submittedName>
        <fullName evidence="2">Gamma-glutamyl-gamma-aminobutyrate hydrolase family protein</fullName>
    </submittedName>
</protein>
<dbReference type="GO" id="GO:0016787">
    <property type="term" value="F:hydrolase activity"/>
    <property type="evidence" value="ECO:0007669"/>
    <property type="project" value="UniProtKB-KW"/>
</dbReference>
<dbReference type="Proteomes" id="UP001222770">
    <property type="component" value="Unassembled WGS sequence"/>
</dbReference>
<organism evidence="2 3">
    <name type="scientific">Novosphingobium cyanobacteriorum</name>
    <dbReference type="NCBI Taxonomy" id="3024215"/>
    <lineage>
        <taxon>Bacteria</taxon>
        <taxon>Pseudomonadati</taxon>
        <taxon>Pseudomonadota</taxon>
        <taxon>Alphaproteobacteria</taxon>
        <taxon>Sphingomonadales</taxon>
        <taxon>Sphingomonadaceae</taxon>
        <taxon>Novosphingobium</taxon>
    </lineage>
</organism>
<dbReference type="PANTHER" id="PTHR42695">
    <property type="entry name" value="GLUTAMINE AMIDOTRANSFERASE YLR126C-RELATED"/>
    <property type="match status" value="1"/>
</dbReference>
<reference evidence="2 3" key="1">
    <citation type="submission" date="2023-03" db="EMBL/GenBank/DDBJ databases">
        <title>Novosphingobium cyanobacteriorum sp. nov., isolated from a eutrophic reservoir during the Microcystis bloom period.</title>
        <authorList>
            <person name="Kang M."/>
            <person name="Le V."/>
            <person name="Ko S.-R."/>
            <person name="Lee S.-A."/>
            <person name="Ahn C.-Y."/>
        </authorList>
    </citation>
    <scope>NUCLEOTIDE SEQUENCE [LARGE SCALE GENOMIC DNA]</scope>
    <source>
        <strain evidence="2 3">HBC54</strain>
    </source>
</reference>
<accession>A0ABT6CIM9</accession>
<evidence type="ECO:0000259" key="1">
    <source>
        <dbReference type="Pfam" id="PF00117"/>
    </source>
</evidence>
<dbReference type="Pfam" id="PF00117">
    <property type="entry name" value="GATase"/>
    <property type="match status" value="1"/>
</dbReference>
<dbReference type="InterPro" id="IPR029062">
    <property type="entry name" value="Class_I_gatase-like"/>
</dbReference>
<evidence type="ECO:0000313" key="2">
    <source>
        <dbReference type="EMBL" id="MDF8333770.1"/>
    </source>
</evidence>
<sequence>MTTIGILECGRNKPEWLAEHGGFADWFPPLLNPVAPDLDYRVWRVIDGEIPNAPDQCDAWLLTGSPASTYANEPWQQQLSQFVIKAREHRPIVGICYGHQHLHAALGGRVEKASHWGVGITRYDIGRQPPWLDSASTHLGADHFDLIALHQDQVTVPAPDTQVLASSPDCPLAVTMIGPNILTFQPHPEMTPDQVTLIYDLHRDDMGEELWRRAQDSLDQPRNAQLAARWIVDFLRSNPLPPTQSTPSGDAA</sequence>
<dbReference type="SUPFAM" id="SSF52317">
    <property type="entry name" value="Class I glutamine amidotransferase-like"/>
    <property type="match status" value="1"/>
</dbReference>
<keyword evidence="3" id="KW-1185">Reference proteome</keyword>
<feature type="domain" description="Glutamine amidotransferase" evidence="1">
    <location>
        <begin position="55"/>
        <end position="193"/>
    </location>
</feature>
<dbReference type="PROSITE" id="PS51273">
    <property type="entry name" value="GATASE_TYPE_1"/>
    <property type="match status" value="1"/>
</dbReference>
<dbReference type="PANTHER" id="PTHR42695:SF5">
    <property type="entry name" value="GLUTAMINE AMIDOTRANSFERASE YLR126C-RELATED"/>
    <property type="match status" value="1"/>
</dbReference>
<keyword evidence="2" id="KW-0378">Hydrolase</keyword>
<name>A0ABT6CIM9_9SPHN</name>